<dbReference type="InterPro" id="IPR041698">
    <property type="entry name" value="Methyltransf_25"/>
</dbReference>
<dbReference type="PANTHER" id="PTHR43464">
    <property type="entry name" value="METHYLTRANSFERASE"/>
    <property type="match status" value="1"/>
</dbReference>
<dbReference type="EMBL" id="SMKQ01000009">
    <property type="protein sequence ID" value="TDD54188.1"/>
    <property type="molecule type" value="Genomic_DNA"/>
</dbReference>
<keyword evidence="2" id="KW-0808">Transferase</keyword>
<name>A0A4R4Z7K8_9ACTN</name>
<dbReference type="PANTHER" id="PTHR43464:SF92">
    <property type="entry name" value="SLR1071 PROTEIN"/>
    <property type="match status" value="1"/>
</dbReference>
<dbReference type="GO" id="GO:0008168">
    <property type="term" value="F:methyltransferase activity"/>
    <property type="evidence" value="ECO:0007669"/>
    <property type="project" value="UniProtKB-KW"/>
</dbReference>
<keyword evidence="3" id="KW-1185">Reference proteome</keyword>
<dbReference type="Pfam" id="PF13649">
    <property type="entry name" value="Methyltransf_25"/>
    <property type="match status" value="1"/>
</dbReference>
<dbReference type="SUPFAM" id="SSF53335">
    <property type="entry name" value="S-adenosyl-L-methionine-dependent methyltransferases"/>
    <property type="match status" value="1"/>
</dbReference>
<reference evidence="2 3" key="1">
    <citation type="submission" date="2019-03" db="EMBL/GenBank/DDBJ databases">
        <title>Draft genome sequences of novel Actinobacteria.</title>
        <authorList>
            <person name="Sahin N."/>
            <person name="Ay H."/>
            <person name="Saygin H."/>
        </authorList>
    </citation>
    <scope>NUCLEOTIDE SEQUENCE [LARGE SCALE GENOMIC DNA]</scope>
    <source>
        <strain evidence="2 3">CH32</strain>
    </source>
</reference>
<dbReference type="GO" id="GO:0032259">
    <property type="term" value="P:methylation"/>
    <property type="evidence" value="ECO:0007669"/>
    <property type="project" value="UniProtKB-KW"/>
</dbReference>
<comment type="caution">
    <text evidence="2">The sequence shown here is derived from an EMBL/GenBank/DDBJ whole genome shotgun (WGS) entry which is preliminary data.</text>
</comment>
<organism evidence="2 3">
    <name type="scientific">Nonomuraea terrae</name>
    <dbReference type="NCBI Taxonomy" id="2530383"/>
    <lineage>
        <taxon>Bacteria</taxon>
        <taxon>Bacillati</taxon>
        <taxon>Actinomycetota</taxon>
        <taxon>Actinomycetes</taxon>
        <taxon>Streptosporangiales</taxon>
        <taxon>Streptosporangiaceae</taxon>
        <taxon>Nonomuraea</taxon>
    </lineage>
</organism>
<dbReference type="InterPro" id="IPR029063">
    <property type="entry name" value="SAM-dependent_MTases_sf"/>
</dbReference>
<dbReference type="AlphaFoldDB" id="A0A4R4Z7K8"/>
<evidence type="ECO:0000313" key="2">
    <source>
        <dbReference type="EMBL" id="TDD54188.1"/>
    </source>
</evidence>
<evidence type="ECO:0000259" key="1">
    <source>
        <dbReference type="Pfam" id="PF13649"/>
    </source>
</evidence>
<sequence length="237" mass="25984">MYGTDYAEISDLMYRGRGRDYRAEAEEVARRARSLLPDARSLLDVGCGTGAHLEEFADLFEDVAGLELSQDMLAVARVKDLPCVWYHGDMRAFDLGRRFDVVTCMTGAIGHVESAAELTRTLQCFARHLSPGGVVAVDPWWFPETFSDGYVAGDVVTVGERTVARVSHGRREGDCSRTEVHHVIATPGDGVRHFSEVHLGRLFSRAEYEAAFAGAGLAVEYIEGLHSGRGLFVACRG</sequence>
<gene>
    <name evidence="2" type="ORF">E1286_05575</name>
</gene>
<feature type="domain" description="Methyltransferase" evidence="1">
    <location>
        <begin position="43"/>
        <end position="133"/>
    </location>
</feature>
<dbReference type="OrthoDB" id="189743at2"/>
<dbReference type="CDD" id="cd02440">
    <property type="entry name" value="AdoMet_MTases"/>
    <property type="match status" value="1"/>
</dbReference>
<dbReference type="Proteomes" id="UP000295302">
    <property type="component" value="Unassembled WGS sequence"/>
</dbReference>
<dbReference type="RefSeq" id="WP_132609358.1">
    <property type="nucleotide sequence ID" value="NZ_JBITLL010000003.1"/>
</dbReference>
<accession>A0A4R4Z7K8</accession>
<keyword evidence="2" id="KW-0489">Methyltransferase</keyword>
<dbReference type="Gene3D" id="3.40.50.150">
    <property type="entry name" value="Vaccinia Virus protein VP39"/>
    <property type="match status" value="1"/>
</dbReference>
<protein>
    <submittedName>
        <fullName evidence="2">Class I SAM-dependent methyltransferase</fullName>
    </submittedName>
</protein>
<dbReference type="Gene3D" id="2.20.130.10">
    <property type="entry name" value="CAC2371-like domains"/>
    <property type="match status" value="1"/>
</dbReference>
<proteinExistence type="predicted"/>
<evidence type="ECO:0000313" key="3">
    <source>
        <dbReference type="Proteomes" id="UP000295302"/>
    </source>
</evidence>